<dbReference type="InterPro" id="IPR051678">
    <property type="entry name" value="AGP_Transferase"/>
</dbReference>
<dbReference type="InterPro" id="IPR011009">
    <property type="entry name" value="Kinase-like_dom_sf"/>
</dbReference>
<accession>A0AAJ0C2U8</accession>
<dbReference type="PANTHER" id="PTHR21310:SF37">
    <property type="entry name" value="AMINOGLYCOSIDE PHOSPHOTRANSFERASE DOMAIN-CONTAINING PROTEIN"/>
    <property type="match status" value="1"/>
</dbReference>
<sequence>METTLPLLKGRITLQEALEEDEDVIKNLSYPEKRAIFWLYLDRRRSQIAEIVSRHLNIPLAAFQLGELGEWIHGSFNACIPIHITHPPRPNLPRRVIIRFPLPYKTGEEYFPGNVDEKLRCEAATYIWLQSNCPAVPIPRLYGFGFPGTQSFTALENEPFYNRMIWYFRSVTSWMSGHTLSPYFAHSRRSLLEVGYLVIEHVDEGKMLSQSWKECQGDQARRANHFQDLSRIILSLAKLRLPRIGSWTMNDQGVPSLTNRPLTFQLHQLENLQISTDIPRDFTYMSVDPYCLDIFACHDNRIRHQPNSIHHQTDALLPNNIFVDDDWHITCLIDLEWACVHPIEMLSPPYWLSSPGIGKSAPGIDELIGDDLDKYARAHKEFMDAFETEELALYKSDEYTNILQTCWETGSFWYSQALDCPSALYAIFMFHIQPKFADLSNTALDEFSQVVMPYWDRDTPNFISSKVKQQEHYSNQIRKVFAAASPNLPTKRDEDHEAPHAH</sequence>
<dbReference type="PANTHER" id="PTHR21310">
    <property type="entry name" value="AMINOGLYCOSIDE PHOSPHOTRANSFERASE-RELATED-RELATED"/>
    <property type="match status" value="1"/>
</dbReference>
<reference evidence="1" key="1">
    <citation type="submission" date="2023-06" db="EMBL/GenBank/DDBJ databases">
        <title>Genome-scale phylogeny and comparative genomics of the fungal order Sordariales.</title>
        <authorList>
            <consortium name="Lawrence Berkeley National Laboratory"/>
            <person name="Hensen N."/>
            <person name="Bonometti L."/>
            <person name="Westerberg I."/>
            <person name="Brannstrom I.O."/>
            <person name="Guillou S."/>
            <person name="Cros-Aarteil S."/>
            <person name="Calhoun S."/>
            <person name="Haridas S."/>
            <person name="Kuo A."/>
            <person name="Mondo S."/>
            <person name="Pangilinan J."/>
            <person name="Riley R."/>
            <person name="Labutti K."/>
            <person name="Andreopoulos B."/>
            <person name="Lipzen A."/>
            <person name="Chen C."/>
            <person name="Yanf M."/>
            <person name="Daum C."/>
            <person name="Ng V."/>
            <person name="Clum A."/>
            <person name="Steindorff A."/>
            <person name="Ohm R."/>
            <person name="Martin F."/>
            <person name="Silar P."/>
            <person name="Natvig D."/>
            <person name="Lalanne C."/>
            <person name="Gautier V."/>
            <person name="Ament-Velasquez S.L."/>
            <person name="Kruys A."/>
            <person name="Hutchinson M.I."/>
            <person name="Powell A.J."/>
            <person name="Barry K."/>
            <person name="Miller A.N."/>
            <person name="Grigoriev I.V."/>
            <person name="Debuchy R."/>
            <person name="Gladieux P."/>
            <person name="Thoren M.H."/>
            <person name="Johannesson H."/>
        </authorList>
    </citation>
    <scope>NUCLEOTIDE SEQUENCE</scope>
    <source>
        <strain evidence="1">8032-3</strain>
    </source>
</reference>
<evidence type="ECO:0000313" key="1">
    <source>
        <dbReference type="EMBL" id="KAK1768901.1"/>
    </source>
</evidence>
<dbReference type="EMBL" id="MU839004">
    <property type="protein sequence ID" value="KAK1768901.1"/>
    <property type="molecule type" value="Genomic_DNA"/>
</dbReference>
<proteinExistence type="predicted"/>
<dbReference type="SUPFAM" id="SSF56112">
    <property type="entry name" value="Protein kinase-like (PK-like)"/>
    <property type="match status" value="1"/>
</dbReference>
<dbReference type="AlphaFoldDB" id="A0AAJ0C2U8"/>
<name>A0AAJ0C2U8_9PEZI</name>
<evidence type="ECO:0000313" key="2">
    <source>
        <dbReference type="Proteomes" id="UP001244011"/>
    </source>
</evidence>
<dbReference type="Proteomes" id="UP001244011">
    <property type="component" value="Unassembled WGS sequence"/>
</dbReference>
<comment type="caution">
    <text evidence="1">The sequence shown here is derived from an EMBL/GenBank/DDBJ whole genome shotgun (WGS) entry which is preliminary data.</text>
</comment>
<gene>
    <name evidence="1" type="ORF">QBC33DRAFT_610224</name>
</gene>
<protein>
    <recommendedName>
        <fullName evidence="3">Aminoglycoside phosphotransferase domain-containing protein</fullName>
    </recommendedName>
</protein>
<organism evidence="1 2">
    <name type="scientific">Phialemonium atrogriseum</name>
    <dbReference type="NCBI Taxonomy" id="1093897"/>
    <lineage>
        <taxon>Eukaryota</taxon>
        <taxon>Fungi</taxon>
        <taxon>Dikarya</taxon>
        <taxon>Ascomycota</taxon>
        <taxon>Pezizomycotina</taxon>
        <taxon>Sordariomycetes</taxon>
        <taxon>Sordariomycetidae</taxon>
        <taxon>Cephalothecales</taxon>
        <taxon>Cephalothecaceae</taxon>
        <taxon>Phialemonium</taxon>
    </lineage>
</organism>
<dbReference type="GeneID" id="85315600"/>
<dbReference type="RefSeq" id="XP_060285114.1">
    <property type="nucleotide sequence ID" value="XM_060432413.1"/>
</dbReference>
<evidence type="ECO:0008006" key="3">
    <source>
        <dbReference type="Google" id="ProtNLM"/>
    </source>
</evidence>
<keyword evidence="2" id="KW-1185">Reference proteome</keyword>